<gene>
    <name evidence="1" type="ORF">BLA27_10105</name>
</gene>
<dbReference type="InterPro" id="IPR024532">
    <property type="entry name" value="DUF3830"/>
</dbReference>
<dbReference type="OrthoDB" id="8479268at2"/>
<name>A0A1J6I744_9HYPH</name>
<dbReference type="RefSeq" id="WP_071631637.1">
    <property type="nucleotide sequence ID" value="NZ_MOEC01000008.1"/>
</dbReference>
<dbReference type="Gene3D" id="2.40.100.20">
    <property type="match status" value="1"/>
</dbReference>
<proteinExistence type="predicted"/>
<comment type="caution">
    <text evidence="1">The sequence shown here is derived from an EMBL/GenBank/DDBJ whole genome shotgun (WGS) entry which is preliminary data.</text>
</comment>
<dbReference type="Proteomes" id="UP000182985">
    <property type="component" value="Unassembled WGS sequence"/>
</dbReference>
<sequence length="171" mass="18563">MTRRFKVSLTRRGVSAIAQMQEMAAPKLADLIWSALPIEGPVFHAKRSNNEIYTLAAPFGSGEPMPENATIFPIPGDIAYFHLPPVKVVNYVTALKQHLPTELYEIAPGTGLADLGIFYGRNNFLFGPLGPGPGSVFATIVEGLPEFATACNDVWYAGAADENLRFSHVDD</sequence>
<dbReference type="EMBL" id="MOEC01000008">
    <property type="protein sequence ID" value="OIS93654.1"/>
    <property type="molecule type" value="Genomic_DNA"/>
</dbReference>
<evidence type="ECO:0000313" key="2">
    <source>
        <dbReference type="Proteomes" id="UP000182985"/>
    </source>
</evidence>
<evidence type="ECO:0000313" key="1">
    <source>
        <dbReference type="EMBL" id="OIS93654.1"/>
    </source>
</evidence>
<dbReference type="AlphaFoldDB" id="A0A1J6I744"/>
<evidence type="ECO:0008006" key="3">
    <source>
        <dbReference type="Google" id="ProtNLM"/>
    </source>
</evidence>
<organism evidence="1 2">
    <name type="scientific">Brucella cytisi</name>
    <dbReference type="NCBI Taxonomy" id="407152"/>
    <lineage>
        <taxon>Bacteria</taxon>
        <taxon>Pseudomonadati</taxon>
        <taxon>Pseudomonadota</taxon>
        <taxon>Alphaproteobacteria</taxon>
        <taxon>Hyphomicrobiales</taxon>
        <taxon>Brucellaceae</taxon>
        <taxon>Brucella/Ochrobactrum group</taxon>
        <taxon>Brucella</taxon>
    </lineage>
</organism>
<reference evidence="1 2" key="1">
    <citation type="submission" date="2016-10" db="EMBL/GenBank/DDBJ databases">
        <title>The Draft Genome Sequence of the Potato Rhizosphere Bacteria Ochrobactrum sp. IPA7.2.</title>
        <authorList>
            <person name="Gogoleva N.E."/>
            <person name="Khlopko Y.A."/>
            <person name="Burygin G.L."/>
            <person name="Plotnikov A.O."/>
        </authorList>
    </citation>
    <scope>NUCLEOTIDE SEQUENCE [LARGE SCALE GENOMIC DNA]</scope>
    <source>
        <strain evidence="1 2">IPA7.2</strain>
    </source>
</reference>
<keyword evidence="2" id="KW-1185">Reference proteome</keyword>
<accession>A0A1J6I744</accession>
<protein>
    <recommendedName>
        <fullName evidence="3">DUF3830 family protein</fullName>
    </recommendedName>
</protein>
<dbReference type="Pfam" id="PF12903">
    <property type="entry name" value="DUF3830"/>
    <property type="match status" value="1"/>
</dbReference>